<dbReference type="EMBL" id="KL647902">
    <property type="protein sequence ID" value="KEY73159.1"/>
    <property type="molecule type" value="Genomic_DNA"/>
</dbReference>
<dbReference type="PANTHER" id="PTHR47840">
    <property type="entry name" value="ZN(II)2CYS6 TRANSCRIPTION FACTOR (EUROFUNG)-RELATED"/>
    <property type="match status" value="1"/>
</dbReference>
<keyword evidence="1" id="KW-0805">Transcription regulation</keyword>
<dbReference type="InterPro" id="IPR007219">
    <property type="entry name" value="XnlR_reg_dom"/>
</dbReference>
<dbReference type="GO" id="GO:0003677">
    <property type="term" value="F:DNA binding"/>
    <property type="evidence" value="ECO:0007669"/>
    <property type="project" value="InterPro"/>
</dbReference>
<gene>
    <name evidence="5" type="ORF">S7711_09598</name>
</gene>
<evidence type="ECO:0000256" key="2">
    <source>
        <dbReference type="ARBA" id="ARBA00023163"/>
    </source>
</evidence>
<proteinExistence type="predicted"/>
<evidence type="ECO:0000313" key="5">
    <source>
        <dbReference type="EMBL" id="KEY73159.1"/>
    </source>
</evidence>
<dbReference type="GO" id="GO:0006351">
    <property type="term" value="P:DNA-templated transcription"/>
    <property type="evidence" value="ECO:0007669"/>
    <property type="project" value="InterPro"/>
</dbReference>
<dbReference type="OrthoDB" id="5392779at2759"/>
<evidence type="ECO:0000313" key="6">
    <source>
        <dbReference type="Proteomes" id="UP000028045"/>
    </source>
</evidence>
<dbReference type="GO" id="GO:0008270">
    <property type="term" value="F:zinc ion binding"/>
    <property type="evidence" value="ECO:0007669"/>
    <property type="project" value="InterPro"/>
</dbReference>
<feature type="domain" description="Xylanolytic transcriptional activator regulatory" evidence="4">
    <location>
        <begin position="158"/>
        <end position="223"/>
    </location>
</feature>
<dbReference type="HOGENOM" id="CLU_004804_2_0_1"/>
<evidence type="ECO:0000259" key="4">
    <source>
        <dbReference type="SMART" id="SM00906"/>
    </source>
</evidence>
<evidence type="ECO:0000256" key="3">
    <source>
        <dbReference type="ARBA" id="ARBA00023242"/>
    </source>
</evidence>
<reference evidence="5 6" key="1">
    <citation type="journal article" date="2014" name="BMC Genomics">
        <title>Comparative genome sequencing reveals chemotype-specific gene clusters in the toxigenic black mold Stachybotrys.</title>
        <authorList>
            <person name="Semeiks J."/>
            <person name="Borek D."/>
            <person name="Otwinowski Z."/>
            <person name="Grishin N.V."/>
        </authorList>
    </citation>
    <scope>NUCLEOTIDE SEQUENCE [LARGE SCALE GENOMIC DNA]</scope>
    <source>
        <strain evidence="6">CBS 109288 / IBT 7711</strain>
    </source>
</reference>
<dbReference type="SMART" id="SM00906">
    <property type="entry name" value="Fungal_trans"/>
    <property type="match status" value="1"/>
</dbReference>
<keyword evidence="6" id="KW-1185">Reference proteome</keyword>
<sequence>MGAISSSKMGIYSAQPGEIEQNPINFGGQKEHAASDHHAEVCKLLRSAIPPYDAILDVFQQQGTWWNSFRQKTQAISQASRIEPLREFAARVYTSTNPSEVATLAVAYTRSTGSNHEILQLVDDMIISNSTYSTTILGLECLILLGKTHTDFGQPRSAWLIWRRGMAIAQLMGLHNGHAQRSHGQIWWSIYHGERFTSLLLGLPSGFNDRAYEIELSRSLPDLAGKEAWTHYFVLGCAIEAGKIVERNTSPHTLPIEIQDSRERMDILRRLGPSQWWELPVSLPPSGNELDCLVDRMLMQLFFFHVQMYTHLPSMARDKYDTDISKDSCKSAARELLKRYLVLRQRVHGTYLFECKTSDFVGFTAAITLLLWMCEQSTNSQADWQLIHEVKTVFDQLKTESDCPIAIQCSDALQVLCPRNEAGDFEDDRPRKVHIPFFGSIVRNKRAAVSEDTIGLETEVAESACTDFHYLLSNTLPISSNSQETLWPDEMMWDMNQDWDLFEFASGTMG</sequence>
<dbReference type="PANTHER" id="PTHR47840:SF1">
    <property type="entry name" value="ZN(II)2CYS6 TRANSCRIPTION FACTOR (EUROFUNG)"/>
    <property type="match status" value="1"/>
</dbReference>
<organism evidence="5 6">
    <name type="scientific">Stachybotrys chartarum (strain CBS 109288 / IBT 7711)</name>
    <name type="common">Toxic black mold</name>
    <name type="synonym">Stilbospora chartarum</name>
    <dbReference type="NCBI Taxonomy" id="1280523"/>
    <lineage>
        <taxon>Eukaryota</taxon>
        <taxon>Fungi</taxon>
        <taxon>Dikarya</taxon>
        <taxon>Ascomycota</taxon>
        <taxon>Pezizomycotina</taxon>
        <taxon>Sordariomycetes</taxon>
        <taxon>Hypocreomycetidae</taxon>
        <taxon>Hypocreales</taxon>
        <taxon>Stachybotryaceae</taxon>
        <taxon>Stachybotrys</taxon>
    </lineage>
</organism>
<dbReference type="AlphaFoldDB" id="A0A084B6I0"/>
<accession>A0A084B6I0</accession>
<name>A0A084B6I0_STACB</name>
<keyword evidence="3" id="KW-0539">Nucleus</keyword>
<keyword evidence="2" id="KW-0804">Transcription</keyword>
<protein>
    <recommendedName>
        <fullName evidence="4">Xylanolytic transcriptional activator regulatory domain-containing protein</fullName>
    </recommendedName>
</protein>
<dbReference type="Proteomes" id="UP000028045">
    <property type="component" value="Unassembled WGS sequence"/>
</dbReference>
<evidence type="ECO:0000256" key="1">
    <source>
        <dbReference type="ARBA" id="ARBA00023015"/>
    </source>
</evidence>
<dbReference type="CDD" id="cd12148">
    <property type="entry name" value="fungal_TF_MHR"/>
    <property type="match status" value="1"/>
</dbReference>